<evidence type="ECO:0000313" key="4">
    <source>
        <dbReference type="EMBL" id="KZE48956.1"/>
    </source>
</evidence>
<dbReference type="GO" id="GO:0003700">
    <property type="term" value="F:DNA-binding transcription factor activity"/>
    <property type="evidence" value="ECO:0007669"/>
    <property type="project" value="InterPro"/>
</dbReference>
<dbReference type="RefSeq" id="WP_063191286.1">
    <property type="nucleotide sequence ID" value="NZ_CP047095.1"/>
</dbReference>
<dbReference type="OrthoDB" id="192171at2"/>
<organism evidence="4 5">
    <name type="scientific">Rossellomorea marisflavi</name>
    <dbReference type="NCBI Taxonomy" id="189381"/>
    <lineage>
        <taxon>Bacteria</taxon>
        <taxon>Bacillati</taxon>
        <taxon>Bacillota</taxon>
        <taxon>Bacilli</taxon>
        <taxon>Bacillales</taxon>
        <taxon>Bacillaceae</taxon>
        <taxon>Rossellomorea</taxon>
    </lineage>
</organism>
<keyword evidence="3" id="KW-0804">Transcription</keyword>
<dbReference type="EMBL" id="LQQY01000015">
    <property type="protein sequence ID" value="KZE48956.1"/>
    <property type="molecule type" value="Genomic_DNA"/>
</dbReference>
<comment type="caution">
    <text evidence="4">The sequence shown here is derived from an EMBL/GenBank/DDBJ whole genome shotgun (WGS) entry which is preliminary data.</text>
</comment>
<dbReference type="Gene3D" id="1.10.10.60">
    <property type="entry name" value="Homeodomain-like"/>
    <property type="match status" value="2"/>
</dbReference>
<evidence type="ECO:0000256" key="1">
    <source>
        <dbReference type="ARBA" id="ARBA00023015"/>
    </source>
</evidence>
<dbReference type="AlphaFoldDB" id="A0A163L3Z1"/>
<reference evidence="5" key="1">
    <citation type="submission" date="2016-01" db="EMBL/GenBank/DDBJ databases">
        <title>Whole genome sequencing of Bhargavaea cecembensis T14.</title>
        <authorList>
            <person name="Hong K.W."/>
        </authorList>
    </citation>
    <scope>NUCLEOTIDE SEQUENCE [LARGE SCALE GENOMIC DNA]</scope>
    <source>
        <strain evidence="5">M19</strain>
    </source>
</reference>
<evidence type="ECO:0000256" key="2">
    <source>
        <dbReference type="ARBA" id="ARBA00023125"/>
    </source>
</evidence>
<dbReference type="GO" id="GO:0043565">
    <property type="term" value="F:sequence-specific DNA binding"/>
    <property type="evidence" value="ECO:0007669"/>
    <property type="project" value="InterPro"/>
</dbReference>
<protein>
    <submittedName>
        <fullName evidence="4">Uncharacterized protein</fullName>
    </submittedName>
</protein>
<keyword evidence="2" id="KW-0238">DNA-binding</keyword>
<proteinExistence type="predicted"/>
<evidence type="ECO:0000256" key="3">
    <source>
        <dbReference type="ARBA" id="ARBA00023163"/>
    </source>
</evidence>
<dbReference type="Proteomes" id="UP000076510">
    <property type="component" value="Unassembled WGS sequence"/>
</dbReference>
<dbReference type="InterPro" id="IPR018060">
    <property type="entry name" value="HTH_AraC"/>
</dbReference>
<dbReference type="InterPro" id="IPR050204">
    <property type="entry name" value="AraC_XylS_family_regulators"/>
</dbReference>
<dbReference type="SUPFAM" id="SSF46689">
    <property type="entry name" value="Homeodomain-like"/>
    <property type="match status" value="2"/>
</dbReference>
<evidence type="ECO:0000313" key="5">
    <source>
        <dbReference type="Proteomes" id="UP000076510"/>
    </source>
</evidence>
<dbReference type="InterPro" id="IPR009057">
    <property type="entry name" value="Homeodomain-like_sf"/>
</dbReference>
<gene>
    <name evidence="4" type="ORF">AV649_18805</name>
</gene>
<sequence>MNHNYVLHEWGKDFHWEGTGQMSIKTFRRGRALYEANGGFYSVEENRYLLVNEGEYSLHIEEEEPVESFCLFFRSGFYSEVSRTLEASQDQLLTDPFKPVGEDGFFEKTYHLGPRLEKMLRLTKHAHHDRELEESFYSVMEAILADQTTVPQEQERLSSLKRSTREELFKRLSRANEYIRAYCHTALNLEDIARVACLSANHLLRNYGQLFGVTPKQHLMMYRMDKAKLLLKESSKSYTEMAYDLGFSNSASFSRSFKLHTGLSPRQYFKKGDF</sequence>
<accession>A0A163L3Z1</accession>
<name>A0A163L3Z1_9BACI</name>
<dbReference type="Pfam" id="PF12833">
    <property type="entry name" value="HTH_18"/>
    <property type="match status" value="1"/>
</dbReference>
<dbReference type="SMART" id="SM00342">
    <property type="entry name" value="HTH_ARAC"/>
    <property type="match status" value="1"/>
</dbReference>
<keyword evidence="1" id="KW-0805">Transcription regulation</keyword>
<dbReference type="PANTHER" id="PTHR46796">
    <property type="entry name" value="HTH-TYPE TRANSCRIPTIONAL ACTIVATOR RHAS-RELATED"/>
    <property type="match status" value="1"/>
</dbReference>
<dbReference type="PROSITE" id="PS01124">
    <property type="entry name" value="HTH_ARAC_FAMILY_2"/>
    <property type="match status" value="1"/>
</dbReference>